<keyword evidence="1" id="KW-1133">Transmembrane helix</keyword>
<accession>A0A2M7H1Z7</accession>
<evidence type="ECO:0000256" key="1">
    <source>
        <dbReference type="SAM" id="Phobius"/>
    </source>
</evidence>
<feature type="non-terminal residue" evidence="2">
    <location>
        <position position="1"/>
    </location>
</feature>
<name>A0A2M7H1Z7_9BACT</name>
<keyword evidence="1" id="KW-0812">Transmembrane</keyword>
<dbReference type="InterPro" id="IPR014717">
    <property type="entry name" value="Transl_elong_EF1B/ribsomal_bS6"/>
</dbReference>
<dbReference type="EMBL" id="PFGB01000003">
    <property type="protein sequence ID" value="PIW35367.1"/>
    <property type="molecule type" value="Genomic_DNA"/>
</dbReference>
<evidence type="ECO:0008006" key="4">
    <source>
        <dbReference type="Google" id="ProtNLM"/>
    </source>
</evidence>
<evidence type="ECO:0000313" key="3">
    <source>
        <dbReference type="Proteomes" id="UP000230215"/>
    </source>
</evidence>
<feature type="transmembrane region" description="Helical" evidence="1">
    <location>
        <begin position="6"/>
        <end position="24"/>
    </location>
</feature>
<comment type="caution">
    <text evidence="2">The sequence shown here is derived from an EMBL/GenBank/DDBJ whole genome shotgun (WGS) entry which is preliminary data.</text>
</comment>
<dbReference type="Gene3D" id="3.30.70.60">
    <property type="match status" value="1"/>
</dbReference>
<reference evidence="3" key="1">
    <citation type="submission" date="2017-09" db="EMBL/GenBank/DDBJ databases">
        <title>Depth-based differentiation of microbial function through sediment-hosted aquifers and enrichment of novel symbionts in the deep terrestrial subsurface.</title>
        <authorList>
            <person name="Probst A.J."/>
            <person name="Ladd B."/>
            <person name="Jarett J.K."/>
            <person name="Geller-Mcgrath D.E."/>
            <person name="Sieber C.M.K."/>
            <person name="Emerson J.B."/>
            <person name="Anantharaman K."/>
            <person name="Thomas B.C."/>
            <person name="Malmstrom R."/>
            <person name="Stieglmeier M."/>
            <person name="Klingl A."/>
            <person name="Woyke T."/>
            <person name="Ryan C.M."/>
            <person name="Banfield J.F."/>
        </authorList>
    </citation>
    <scope>NUCLEOTIDE SEQUENCE [LARGE SCALE GENOMIC DNA]</scope>
</reference>
<evidence type="ECO:0000313" key="2">
    <source>
        <dbReference type="EMBL" id="PIW35367.1"/>
    </source>
</evidence>
<gene>
    <name evidence="2" type="ORF">COW25_00065</name>
</gene>
<organism evidence="2 3">
    <name type="scientific">Candidatus Nealsonbacteria bacterium CG15_BIG_FIL_POST_REV_8_21_14_020_37_12</name>
    <dbReference type="NCBI Taxonomy" id="1974716"/>
    <lineage>
        <taxon>Bacteria</taxon>
        <taxon>Candidatus Nealsoniibacteriota</taxon>
    </lineage>
</organism>
<protein>
    <recommendedName>
        <fullName evidence="4">Pilus assembly protein PilO</fullName>
    </recommendedName>
</protein>
<dbReference type="AlphaFoldDB" id="A0A2M7H1Z7"/>
<sequence>INLSLVIFIILSIILILFAIYPLFKEIKINSEDLISKKQSLTFLEGKIENLKRYQTIWRQIEPNLEKIDKLFIDPEVPVEFISFLEATARDCDLSVEIFPAPASKITEDPWPSLFFQISSTASFSKFLKFLEKLEASPYLIKIQNLNTRRLTEKDLELKLFKELSPGDTKNTLLIKVYTQ</sequence>
<dbReference type="Proteomes" id="UP000230215">
    <property type="component" value="Unassembled WGS sequence"/>
</dbReference>
<keyword evidence="1" id="KW-0472">Membrane</keyword>
<proteinExistence type="predicted"/>